<feature type="transmembrane region" description="Helical" evidence="3">
    <location>
        <begin position="47"/>
        <end position="70"/>
    </location>
</feature>
<dbReference type="Proteomes" id="UP000239649">
    <property type="component" value="Unassembled WGS sequence"/>
</dbReference>
<dbReference type="PANTHER" id="PTHR47605">
    <property type="entry name" value="TRANSCRIPTIONAL ELONGATION REGULATOR MINIYO"/>
    <property type="match status" value="1"/>
</dbReference>
<feature type="region of interest" description="Disordered" evidence="2">
    <location>
        <begin position="808"/>
        <end position="830"/>
    </location>
</feature>
<organism evidence="6 7">
    <name type="scientific">Micractinium conductrix</name>
    <dbReference type="NCBI Taxonomy" id="554055"/>
    <lineage>
        <taxon>Eukaryota</taxon>
        <taxon>Viridiplantae</taxon>
        <taxon>Chlorophyta</taxon>
        <taxon>core chlorophytes</taxon>
        <taxon>Trebouxiophyceae</taxon>
        <taxon>Chlorellales</taxon>
        <taxon>Chlorellaceae</taxon>
        <taxon>Chlorella clade</taxon>
        <taxon>Micractinium</taxon>
    </lineage>
</organism>
<evidence type="ECO:0000313" key="6">
    <source>
        <dbReference type="EMBL" id="PSC75711.1"/>
    </source>
</evidence>
<feature type="transmembrane region" description="Helical" evidence="3">
    <location>
        <begin position="295"/>
        <end position="317"/>
    </location>
</feature>
<evidence type="ECO:0000256" key="1">
    <source>
        <dbReference type="ARBA" id="ARBA00009953"/>
    </source>
</evidence>
<gene>
    <name evidence="6" type="ORF">C2E20_1009</name>
</gene>
<keyword evidence="3" id="KW-0472">Membrane</keyword>
<evidence type="ECO:0000256" key="2">
    <source>
        <dbReference type="SAM" id="MobiDB-lite"/>
    </source>
</evidence>
<feature type="region of interest" description="Disordered" evidence="2">
    <location>
        <begin position="740"/>
        <end position="783"/>
    </location>
</feature>
<dbReference type="PANTHER" id="PTHR47605:SF2">
    <property type="entry name" value="TRANSCRIPTIONAL ELONGATION REGULATOR MINIYO"/>
    <property type="match status" value="1"/>
</dbReference>
<sequence length="2014" mass="207035">MADYNGVWALIPQECSNVDPNSATQQGSEGFLEDSWKAYVGSLMPDLVPGIVLGSIAAAGFLFFVAWFFVRWSRKHKIRAAKQAHADAKAAGLDGGGGGAAPSQFLSCEGPHEADEVEAAPQQAGWWQRAWQAATAGRVLKWLIVLLSLATMGVCGWGIAESIYATNGLVSDFWLLVDRVRVLVVDLETSLSSLAGSLSALADTLGDVQSALQTVVDTVNGIPVVGGLIGRALPMDTINRFVGETATQAIAQLDDAAQLINGTVVPAIEDQVLPALDSVYDNQGWSLQLEDKWRFVVIAILFGLMILFAAAVAVVLFRMDRGMVASLLVAGTWALVALLMFLGLGLLNGAKSVANDACLYSEDYVTRLAEEKLQGSSRDIVVNALDYYLDKTYLTDSSGAPLLTPNGTTSCDPELSAALLRQVAGVNISGALVLAWDAADLLPALGDALGGINLPTIPLVNFDLDSVKAPVVEASDTLEAVLSDVCNVTLLLVRENRIWPLYVSAKTFVCCDVTSSLNAVWVPWTVAGSLSLALCVLASIRVVTSTLRPVGRAGKRGTKAADSVEVAVVEAAGGKDGCVEMVGVGGDSTGADPQGQMGDLLAAMQTAMRGIVGEVQEREVAPPAPPVAAPAPTSGASFPEASHRRLSRFALGRQRQRDAPAGAAAVAAPPPAVPAGLDEESAIDVENRQLLAAMSAEQVEDARQEALERLSPTAVEFLRRRGARKAAAAASAPAAATAGATLPAGSASGAASEVAGSGMAGRRSQQRPQRAAQQAAPPGAGASQARLAARLRFGIDGAVVGLRPAAAGDADVSPADVAERDPIRQGEASSSEGYTVHEACLLARSSLPQQRVLALRLLAEVLAASRPRPGSVPNGGPVPLPAELSAQLQQEGQAPAAPLQWVALWHHALHSADITLLLRRSLDDSHPAVAGAAAEALAALVGAAGLGGAAEEAAAEAADACPLTGWPAPPLRHMQRPSAGGAWVAAPTPTELARQRDAGGEERAGEEEAFDPQQIAKVDPLSGLLHMQLLERTAYLISTARAAPALDPLLSILVKLCQAGKDVADEILETPGMAQALKAVLDAPPPRTPAAGPAAAPTDAAAAAFYAARPKALRLLRQLASASKATARRLQETGLVRIALEQLLRAAVAPPAGAGAAAATAVDTTPRQRGMLCEALRLWRAFAQHSFFLLLLDDAYASLCAFLSPPALAPEAVAGGALPAEALQQWVVCREAYSLAAQLCWHAARSKPHEAQLTPQCAAALAAGALDWMSGLPLQQLLAACAADCAGAGSTAAGAAAAVPGLARISPYPALDAAAGDGANHRSVLLSTLAAALHCVGSYWGVQLWHTAAEKAAAAQTLCTFGLLPAGERAADAPPALQAVRTLLAQLVAADTLWQPHSSVAGGAAAAELALALARLAATFLPAPAAAAAAASLLEPLHTTHAARRFLQAAHAADATLSQPWDAARQLQLLPLARAAVAGLQAAAMAPLGQLPEESRHVTALALLQLLPAGDEAGALQLLALVLHPDQMRRTRAATLIALAQPAARGKVAELAAWMASCDGQNSSAAPPEPPLPERLSQVLLPGYAAAWLGLVPEQGQQQSRQEEVAAAALLRPPARVALLRPQGSRLPLPHDWDLQEAPVPPAECGVAANAATAVAGALLVALGWEEQQQALHVDTAGAAAAAQAAEQKLRSAVLLVFGEQQQQQHHAGVVPGKLAAVAEEEEEDAEAREHPFVRWCLSVVMQRWATAAAAAQAAAGGAPADGASAGSWQQQEALQLAQRFAAVSYGDPLFGAATALLLRHTVPANTQLEVLSSLADEQALHLLPPLRLLPGPAAAYLDALSAGGQSASFGRACFGATAAAAPAQPSGSSRRQERDFYVKLLTEGQLERCLAAADSSGDAGGGDAGEGDGACCARCSAAVPLVVHRLACACFPDATSSGAEAATAQQALLCGILQRCAGGGPNLQRLLGWLLRWDTSAGQPSDAISSDRLKAIDSACAAGGLDAAALLPAALEA</sequence>
<keyword evidence="3" id="KW-0812">Transmembrane</keyword>
<proteinExistence type="inferred from homology"/>
<dbReference type="InterPro" id="IPR013929">
    <property type="entry name" value="RPAP1_C"/>
</dbReference>
<reference evidence="6 7" key="1">
    <citation type="journal article" date="2018" name="Plant J.">
        <title>Genome sequences of Chlorella sorokiniana UTEX 1602 and Micractinium conductrix SAG 241.80: implications to maltose excretion by a green alga.</title>
        <authorList>
            <person name="Arriola M.B."/>
            <person name="Velmurugan N."/>
            <person name="Zhang Y."/>
            <person name="Plunkett M.H."/>
            <person name="Hondzo H."/>
            <person name="Barney B.M."/>
        </authorList>
    </citation>
    <scope>NUCLEOTIDE SEQUENCE [LARGE SCALE GENOMIC DNA]</scope>
    <source>
        <strain evidence="6 7">SAG 241.80</strain>
    </source>
</reference>
<feature type="domain" description="RPAP1 N-terminal" evidence="5">
    <location>
        <begin position="682"/>
        <end position="725"/>
    </location>
</feature>
<feature type="region of interest" description="Disordered" evidence="2">
    <location>
        <begin position="619"/>
        <end position="640"/>
    </location>
</feature>
<evidence type="ECO:0000313" key="7">
    <source>
        <dbReference type="Proteomes" id="UP000239649"/>
    </source>
</evidence>
<evidence type="ECO:0000259" key="4">
    <source>
        <dbReference type="Pfam" id="PF08620"/>
    </source>
</evidence>
<dbReference type="InterPro" id="IPR013930">
    <property type="entry name" value="RPAP1_N"/>
</dbReference>
<evidence type="ECO:0000259" key="5">
    <source>
        <dbReference type="Pfam" id="PF08621"/>
    </source>
</evidence>
<feature type="transmembrane region" description="Helical" evidence="3">
    <location>
        <begin position="139"/>
        <end position="160"/>
    </location>
</feature>
<keyword evidence="3" id="KW-1133">Transmembrane helix</keyword>
<dbReference type="Pfam" id="PF08620">
    <property type="entry name" value="RPAP1_C"/>
    <property type="match status" value="1"/>
</dbReference>
<keyword evidence="7" id="KW-1185">Reference proteome</keyword>
<accession>A0A2P6VNM9</accession>
<dbReference type="OrthoDB" id="515959at2759"/>
<feature type="transmembrane region" description="Helical" evidence="3">
    <location>
        <begin position="324"/>
        <end position="347"/>
    </location>
</feature>
<dbReference type="Pfam" id="PF08621">
    <property type="entry name" value="RPAP1_N"/>
    <property type="match status" value="1"/>
</dbReference>
<name>A0A2P6VNM9_9CHLO</name>
<evidence type="ECO:0000256" key="3">
    <source>
        <dbReference type="SAM" id="Phobius"/>
    </source>
</evidence>
<comment type="similarity">
    <text evidence="1">Belongs to the RPAP1 family.</text>
</comment>
<feature type="domain" description="RPAP1 C-terminal" evidence="4">
    <location>
        <begin position="791"/>
        <end position="863"/>
    </location>
</feature>
<dbReference type="InterPro" id="IPR055326">
    <property type="entry name" value="MINIYO"/>
</dbReference>
<dbReference type="STRING" id="554055.A0A2P6VNM9"/>
<comment type="caution">
    <text evidence="6">The sequence shown here is derived from an EMBL/GenBank/DDBJ whole genome shotgun (WGS) entry which is preliminary data.</text>
</comment>
<protein>
    <submittedName>
        <fullName evidence="6">RNA polymerase II-associated 1</fullName>
    </submittedName>
</protein>
<dbReference type="EMBL" id="LHPF02000002">
    <property type="protein sequence ID" value="PSC75711.1"/>
    <property type="molecule type" value="Genomic_DNA"/>
</dbReference>